<evidence type="ECO:0000256" key="6">
    <source>
        <dbReference type="ARBA" id="ARBA00023136"/>
    </source>
</evidence>
<feature type="transmembrane region" description="Helical" evidence="8">
    <location>
        <begin position="110"/>
        <end position="133"/>
    </location>
</feature>
<keyword evidence="4" id="KW-0029">Amino-acid transport</keyword>
<proteinExistence type="predicted"/>
<evidence type="ECO:0000313" key="11">
    <source>
        <dbReference type="Proteomes" id="UP001164761"/>
    </source>
</evidence>
<reference evidence="10" key="1">
    <citation type="submission" date="2022-08" db="EMBL/GenBank/DDBJ databases">
        <title>Alicyclobacillus fastidiosus DSM 17978, complete genome.</title>
        <authorList>
            <person name="Wang Q."/>
            <person name="Cai R."/>
            <person name="Wang Z."/>
        </authorList>
    </citation>
    <scope>NUCLEOTIDE SEQUENCE</scope>
    <source>
        <strain evidence="10">DSM 17978</strain>
    </source>
</reference>
<keyword evidence="3 8" id="KW-0812">Transmembrane</keyword>
<feature type="region of interest" description="Disordered" evidence="7">
    <location>
        <begin position="1"/>
        <end position="20"/>
    </location>
</feature>
<keyword evidence="2" id="KW-0813">Transport</keyword>
<dbReference type="PIRSF" id="PIRSF006060">
    <property type="entry name" value="AA_transporter"/>
    <property type="match status" value="1"/>
</dbReference>
<dbReference type="Gene3D" id="1.20.1740.10">
    <property type="entry name" value="Amino acid/polyamine transporter I"/>
    <property type="match status" value="1"/>
</dbReference>
<comment type="subcellular location">
    <subcellularLocation>
        <location evidence="1">Membrane</location>
        <topology evidence="1">Multi-pass membrane protein</topology>
    </subcellularLocation>
</comment>
<evidence type="ECO:0000256" key="8">
    <source>
        <dbReference type="SAM" id="Phobius"/>
    </source>
</evidence>
<feature type="transmembrane region" description="Helical" evidence="8">
    <location>
        <begin position="248"/>
        <end position="272"/>
    </location>
</feature>
<feature type="transmembrane region" description="Helical" evidence="8">
    <location>
        <begin position="172"/>
        <end position="193"/>
    </location>
</feature>
<accession>A0ABY6ZNC9</accession>
<feature type="compositionally biased region" description="Polar residues" evidence="7">
    <location>
        <begin position="1"/>
        <end position="12"/>
    </location>
</feature>
<dbReference type="InterPro" id="IPR004841">
    <property type="entry name" value="AA-permease/SLC12A_dom"/>
</dbReference>
<keyword evidence="6 8" id="KW-0472">Membrane</keyword>
<dbReference type="PANTHER" id="PTHR43495:SF5">
    <property type="entry name" value="GAMMA-AMINOBUTYRIC ACID PERMEASE"/>
    <property type="match status" value="1"/>
</dbReference>
<keyword evidence="11" id="KW-1185">Reference proteome</keyword>
<feature type="domain" description="Amino acid permease/ SLC12A" evidence="9">
    <location>
        <begin position="31"/>
        <end position="431"/>
    </location>
</feature>
<feature type="transmembrane region" description="Helical" evidence="8">
    <location>
        <begin position="31"/>
        <end position="52"/>
    </location>
</feature>
<evidence type="ECO:0000256" key="2">
    <source>
        <dbReference type="ARBA" id="ARBA00022448"/>
    </source>
</evidence>
<organism evidence="10 11">
    <name type="scientific">Alicyclobacillus fastidiosus</name>
    <dbReference type="NCBI Taxonomy" id="392011"/>
    <lineage>
        <taxon>Bacteria</taxon>
        <taxon>Bacillati</taxon>
        <taxon>Bacillota</taxon>
        <taxon>Bacilli</taxon>
        <taxon>Bacillales</taxon>
        <taxon>Alicyclobacillaceae</taxon>
        <taxon>Alicyclobacillus</taxon>
    </lineage>
</organism>
<dbReference type="Proteomes" id="UP001164761">
    <property type="component" value="Chromosome"/>
</dbReference>
<evidence type="ECO:0000313" key="10">
    <source>
        <dbReference type="EMBL" id="WAH44341.1"/>
    </source>
</evidence>
<evidence type="ECO:0000256" key="3">
    <source>
        <dbReference type="ARBA" id="ARBA00022692"/>
    </source>
</evidence>
<feature type="transmembrane region" description="Helical" evidence="8">
    <location>
        <begin position="345"/>
        <end position="366"/>
    </location>
</feature>
<gene>
    <name evidence="10" type="ORF">NZD89_13680</name>
</gene>
<name>A0ABY6ZNC9_9BACL</name>
<evidence type="ECO:0000256" key="7">
    <source>
        <dbReference type="SAM" id="MobiDB-lite"/>
    </source>
</evidence>
<keyword evidence="5 8" id="KW-1133">Transmembrane helix</keyword>
<feature type="transmembrane region" description="Helical" evidence="8">
    <location>
        <begin position="58"/>
        <end position="82"/>
    </location>
</feature>
<evidence type="ECO:0000259" key="9">
    <source>
        <dbReference type="Pfam" id="PF00324"/>
    </source>
</evidence>
<dbReference type="RefSeq" id="WP_268008237.1">
    <property type="nucleotide sequence ID" value="NZ_BSUT01000001.1"/>
</dbReference>
<evidence type="ECO:0000256" key="5">
    <source>
        <dbReference type="ARBA" id="ARBA00022989"/>
    </source>
</evidence>
<dbReference type="EMBL" id="CP104067">
    <property type="protein sequence ID" value="WAH44341.1"/>
    <property type="molecule type" value="Genomic_DNA"/>
</dbReference>
<dbReference type="Pfam" id="PF00324">
    <property type="entry name" value="AA_permease"/>
    <property type="match status" value="1"/>
</dbReference>
<feature type="transmembrane region" description="Helical" evidence="8">
    <location>
        <begin position="437"/>
        <end position="455"/>
    </location>
</feature>
<feature type="transmembrane region" description="Helical" evidence="8">
    <location>
        <begin position="297"/>
        <end position="324"/>
    </location>
</feature>
<protein>
    <submittedName>
        <fullName evidence="10">Amino acid permease</fullName>
    </submittedName>
</protein>
<evidence type="ECO:0000256" key="4">
    <source>
        <dbReference type="ARBA" id="ARBA00022970"/>
    </source>
</evidence>
<feature type="transmembrane region" description="Helical" evidence="8">
    <location>
        <begin position="407"/>
        <end position="431"/>
    </location>
</feature>
<feature type="transmembrane region" description="Helical" evidence="8">
    <location>
        <begin position="372"/>
        <end position="395"/>
    </location>
</feature>
<evidence type="ECO:0000256" key="1">
    <source>
        <dbReference type="ARBA" id="ARBA00004141"/>
    </source>
</evidence>
<dbReference type="PANTHER" id="PTHR43495">
    <property type="entry name" value="GABA PERMEASE"/>
    <property type="match status" value="1"/>
</dbReference>
<feature type="transmembrane region" description="Helical" evidence="8">
    <location>
        <begin position="213"/>
        <end position="236"/>
    </location>
</feature>
<feature type="transmembrane region" description="Helical" evidence="8">
    <location>
        <begin position="139"/>
        <end position="160"/>
    </location>
</feature>
<sequence length="470" mass="50604">MSQTTSVRTTPRQKAMGTPVQAKGSMSLPELILVGVGGIIGAGFFLGCGLPISTAGPGVLISFVLGGLITAQVIGSLSSVALDHPVEGAFKVYADMYLGRYLGYMQGWTYYLTSILTISSEAVASAIFVRVWLPHVPLWVLSSGFAALILLINAFGVANFGRIESVMSVIKIAALVGFVVFVALMLFGVRPHTLTNPISMTAGTGFFPHGVTGIFQSMLIVIFSFAGIGVFATAAVELKHPKQLDKGAVLTIVTLTALYVLSIGTLLMILPWSRVSTNISPFVQALQFVHMRALADILNAVILVAAFSVMAGAVFSANQILASLGHTGEAPRLSIRTSRHRHVQYGALLFTTIGIAIFLTLSYVLPSNVYNFLVSASSFLTFFNYFMMLATFLSWRRKNRAKQVSRLAFGQPVSTFLTMAAVLFLAIYALTEREQRLGFYACVAMSALLSIGYFFTRKYKQGMNDANSSG</sequence>